<name>A0AAE1FX55_PETCI</name>
<keyword evidence="6" id="KW-0805">Transcription regulation</keyword>
<organism evidence="16 17">
    <name type="scientific">Petrolisthes cinctipes</name>
    <name type="common">Flat porcelain crab</name>
    <dbReference type="NCBI Taxonomy" id="88211"/>
    <lineage>
        <taxon>Eukaryota</taxon>
        <taxon>Metazoa</taxon>
        <taxon>Ecdysozoa</taxon>
        <taxon>Arthropoda</taxon>
        <taxon>Crustacea</taxon>
        <taxon>Multicrustacea</taxon>
        <taxon>Malacostraca</taxon>
        <taxon>Eumalacostraca</taxon>
        <taxon>Eucarida</taxon>
        <taxon>Decapoda</taxon>
        <taxon>Pleocyemata</taxon>
        <taxon>Anomura</taxon>
        <taxon>Galatheoidea</taxon>
        <taxon>Porcellanidae</taxon>
        <taxon>Petrolisthes</taxon>
    </lineage>
</organism>
<sequence>MVGTQFCASIRCTNSRKKKPDLSFFRFPKDKERSRRWVQHSRREDLLGRTSESLYRSCVFCAEHFEDSQFMNSDKKKLVWDAVPTKFDVPNLPPQVTSKRPPRTSRDPIPNKKSKLLASPTDKPIYNHSVNATAMPQKCCVPLCNGNYDTGPKVHTFSFPKEEKLFNAWLRAIRRDNFTPTSNHKVCHQHFQLEDIEWETSLVNKNTGSMMTAKLKIPRLRKGVIPTKLPNAPSYMSTTATSQGSQIVELMQSEHLPAPENNRRMVTMDTMVREVRELYLSKFQPQHRHHALSPKVFLHRLSPTLLEKCTTRSGRTNDDSLSDEREAWLDDDRVDGVVSDDDHCWIQDPLPSPLTKDDNNSSSSSELVKKRKSANTAVKRSRRKRALSEVVEVDIKQEEEVVVVEDTSSAAVTTVPMTILPADTYPHLALYTNTLISQPSVDPLEVVKTAREEATIKEETSEGEVIVMPFIVRENSKPVIPSSAVLVTDQSLSKSEGTSNKTVSPATNEKSLKDLSEYLLELNENTLKCTKRIEKIRQEYERRVSTVEAEKMENEREIGRVLLLIKSLKDPEDDQSSPHSTPPVSPEITTAESSEKQRHQSASSKNNFASSSSASSTGKAGKTGARTSKSKKTTTRPYDKKPLVVKYWAVRALETGQSKTQVMAKYGVPPSTLSDWFRQKYSIKQAYENSI</sequence>
<comment type="subcellular location">
    <subcellularLocation>
        <location evidence="1">Nucleus</location>
        <location evidence="1">Nucleoplasm</location>
    </subcellularLocation>
</comment>
<dbReference type="InterPro" id="IPR026516">
    <property type="entry name" value="THAP1/10"/>
</dbReference>
<dbReference type="InterPro" id="IPR038441">
    <property type="entry name" value="THAP_Znf_sf"/>
</dbReference>
<dbReference type="PANTHER" id="PTHR46600">
    <property type="entry name" value="THAP DOMAIN-CONTAINING"/>
    <property type="match status" value="1"/>
</dbReference>
<dbReference type="SMART" id="SM00980">
    <property type="entry name" value="THAP"/>
    <property type="match status" value="2"/>
</dbReference>
<dbReference type="EMBL" id="JAWQEG010001444">
    <property type="protein sequence ID" value="KAK3879438.1"/>
    <property type="molecule type" value="Genomic_DNA"/>
</dbReference>
<dbReference type="InterPro" id="IPR007889">
    <property type="entry name" value="HTH_Psq"/>
</dbReference>
<keyword evidence="9" id="KW-0804">Transcription</keyword>
<evidence type="ECO:0000256" key="3">
    <source>
        <dbReference type="ARBA" id="ARBA00022723"/>
    </source>
</evidence>
<feature type="region of interest" description="Disordered" evidence="14">
    <location>
        <begin position="340"/>
        <end position="375"/>
    </location>
</feature>
<feature type="region of interest" description="Disordered" evidence="14">
    <location>
        <begin position="569"/>
        <end position="637"/>
    </location>
</feature>
<evidence type="ECO:0000256" key="4">
    <source>
        <dbReference type="ARBA" id="ARBA00022771"/>
    </source>
</evidence>
<evidence type="ECO:0000256" key="8">
    <source>
        <dbReference type="ARBA" id="ARBA00023125"/>
    </source>
</evidence>
<evidence type="ECO:0000256" key="12">
    <source>
        <dbReference type="PROSITE-ProRule" id="PRU00309"/>
    </source>
</evidence>
<keyword evidence="3" id="KW-0479">Metal-binding</keyword>
<evidence type="ECO:0000256" key="13">
    <source>
        <dbReference type="SAM" id="Coils"/>
    </source>
</evidence>
<comment type="similarity">
    <text evidence="2">Belongs to the THAP1 family.</text>
</comment>
<keyword evidence="11" id="KW-0131">Cell cycle</keyword>
<evidence type="ECO:0000313" key="16">
    <source>
        <dbReference type="EMBL" id="KAK3879438.1"/>
    </source>
</evidence>
<keyword evidence="7 13" id="KW-0175">Coiled coil</keyword>
<dbReference type="Gene3D" id="1.10.10.60">
    <property type="entry name" value="Homeodomain-like"/>
    <property type="match status" value="1"/>
</dbReference>
<dbReference type="Pfam" id="PF05485">
    <property type="entry name" value="THAP"/>
    <property type="match status" value="2"/>
</dbReference>
<keyword evidence="10" id="KW-0539">Nucleus</keyword>
<evidence type="ECO:0000256" key="2">
    <source>
        <dbReference type="ARBA" id="ARBA00006177"/>
    </source>
</evidence>
<keyword evidence="4 12" id="KW-0863">Zinc-finger</keyword>
<evidence type="ECO:0000259" key="15">
    <source>
        <dbReference type="PROSITE" id="PS50950"/>
    </source>
</evidence>
<dbReference type="SMART" id="SM00692">
    <property type="entry name" value="DM3"/>
    <property type="match status" value="2"/>
</dbReference>
<evidence type="ECO:0000256" key="6">
    <source>
        <dbReference type="ARBA" id="ARBA00023015"/>
    </source>
</evidence>
<dbReference type="InterPro" id="IPR009057">
    <property type="entry name" value="Homeodomain-like_sf"/>
</dbReference>
<dbReference type="Pfam" id="PF04218">
    <property type="entry name" value="CENP-B_N"/>
    <property type="match status" value="1"/>
</dbReference>
<dbReference type="InterPro" id="IPR006612">
    <property type="entry name" value="THAP_Znf"/>
</dbReference>
<accession>A0AAE1FX55</accession>
<evidence type="ECO:0000256" key="5">
    <source>
        <dbReference type="ARBA" id="ARBA00022833"/>
    </source>
</evidence>
<evidence type="ECO:0000256" key="11">
    <source>
        <dbReference type="ARBA" id="ARBA00023306"/>
    </source>
</evidence>
<dbReference type="GO" id="GO:0005654">
    <property type="term" value="C:nucleoplasm"/>
    <property type="evidence" value="ECO:0007669"/>
    <property type="project" value="UniProtKB-SubCell"/>
</dbReference>
<evidence type="ECO:0000256" key="9">
    <source>
        <dbReference type="ARBA" id="ARBA00023163"/>
    </source>
</evidence>
<feature type="coiled-coil region" evidence="13">
    <location>
        <begin position="530"/>
        <end position="557"/>
    </location>
</feature>
<feature type="domain" description="THAP-type" evidence="15">
    <location>
        <begin position="1"/>
        <end position="87"/>
    </location>
</feature>
<dbReference type="GO" id="GO:0043565">
    <property type="term" value="F:sequence-specific DNA binding"/>
    <property type="evidence" value="ECO:0007669"/>
    <property type="project" value="InterPro"/>
</dbReference>
<gene>
    <name evidence="16" type="ORF">Pcinc_015989</name>
</gene>
<proteinExistence type="inferred from homology"/>
<dbReference type="PROSITE" id="PS50950">
    <property type="entry name" value="ZF_THAP"/>
    <property type="match status" value="2"/>
</dbReference>
<keyword evidence="8 12" id="KW-0238">DNA-binding</keyword>
<comment type="caution">
    <text evidence="16">The sequence shown here is derived from an EMBL/GenBank/DDBJ whole genome shotgun (WGS) entry which is preliminary data.</text>
</comment>
<dbReference type="Gene3D" id="6.20.210.20">
    <property type="entry name" value="THAP domain"/>
    <property type="match status" value="2"/>
</dbReference>
<evidence type="ECO:0000313" key="17">
    <source>
        <dbReference type="Proteomes" id="UP001286313"/>
    </source>
</evidence>
<dbReference type="AlphaFoldDB" id="A0AAE1FX55"/>
<evidence type="ECO:0000256" key="14">
    <source>
        <dbReference type="SAM" id="MobiDB-lite"/>
    </source>
</evidence>
<reference evidence="16" key="1">
    <citation type="submission" date="2023-10" db="EMBL/GenBank/DDBJ databases">
        <title>Genome assemblies of two species of porcelain crab, Petrolisthes cinctipes and Petrolisthes manimaculis (Anomura: Porcellanidae).</title>
        <authorList>
            <person name="Angst P."/>
        </authorList>
    </citation>
    <scope>NUCLEOTIDE SEQUENCE</scope>
    <source>
        <strain evidence="16">PB745_01</strain>
        <tissue evidence="16">Gill</tissue>
    </source>
</reference>
<protein>
    <recommendedName>
        <fullName evidence="15">THAP-type domain-containing protein</fullName>
    </recommendedName>
</protein>
<dbReference type="PANTHER" id="PTHR46600:SF1">
    <property type="entry name" value="THAP DOMAIN-CONTAINING PROTEIN 1"/>
    <property type="match status" value="1"/>
</dbReference>
<dbReference type="SUPFAM" id="SSF57716">
    <property type="entry name" value="Glucocorticoid receptor-like (DNA-binding domain)"/>
    <property type="match status" value="2"/>
</dbReference>
<feature type="region of interest" description="Disordered" evidence="14">
    <location>
        <begin position="90"/>
        <end position="122"/>
    </location>
</feature>
<dbReference type="GO" id="GO:0008270">
    <property type="term" value="F:zinc ion binding"/>
    <property type="evidence" value="ECO:0007669"/>
    <property type="project" value="UniProtKB-KW"/>
</dbReference>
<feature type="domain" description="THAP-type" evidence="15">
    <location>
        <begin position="135"/>
        <end position="229"/>
    </location>
</feature>
<feature type="compositionally biased region" description="Low complexity" evidence="14">
    <location>
        <begin position="601"/>
        <end position="627"/>
    </location>
</feature>
<evidence type="ECO:0000256" key="10">
    <source>
        <dbReference type="ARBA" id="ARBA00023242"/>
    </source>
</evidence>
<evidence type="ECO:0000256" key="7">
    <source>
        <dbReference type="ARBA" id="ARBA00023054"/>
    </source>
</evidence>
<keyword evidence="5" id="KW-0862">Zinc</keyword>
<keyword evidence="17" id="KW-1185">Reference proteome</keyword>
<dbReference type="SUPFAM" id="SSF46689">
    <property type="entry name" value="Homeodomain-like"/>
    <property type="match status" value="1"/>
</dbReference>
<evidence type="ECO:0000256" key="1">
    <source>
        <dbReference type="ARBA" id="ARBA00004642"/>
    </source>
</evidence>
<dbReference type="Proteomes" id="UP001286313">
    <property type="component" value="Unassembled WGS sequence"/>
</dbReference>